<proteinExistence type="predicted"/>
<protein>
    <submittedName>
        <fullName evidence="2">Uncharacterized protein</fullName>
    </submittedName>
</protein>
<dbReference type="AlphaFoldDB" id="A0A1F8EVZ7"/>
<reference evidence="2 3" key="1">
    <citation type="journal article" date="2016" name="Nat. Commun.">
        <title>Thousands of microbial genomes shed light on interconnected biogeochemical processes in an aquifer system.</title>
        <authorList>
            <person name="Anantharaman K."/>
            <person name="Brown C.T."/>
            <person name="Hug L.A."/>
            <person name="Sharon I."/>
            <person name="Castelle C.J."/>
            <person name="Probst A.J."/>
            <person name="Thomas B.C."/>
            <person name="Singh A."/>
            <person name="Wilkins M.J."/>
            <person name="Karaoz U."/>
            <person name="Brodie E.L."/>
            <person name="Williams K.H."/>
            <person name="Hubbard S.S."/>
            <person name="Banfield J.F."/>
        </authorList>
    </citation>
    <scope>NUCLEOTIDE SEQUENCE [LARGE SCALE GENOMIC DNA]</scope>
</reference>
<feature type="region of interest" description="Disordered" evidence="1">
    <location>
        <begin position="1"/>
        <end position="22"/>
    </location>
</feature>
<evidence type="ECO:0000256" key="1">
    <source>
        <dbReference type="SAM" id="MobiDB-lite"/>
    </source>
</evidence>
<dbReference type="EMBL" id="MGJJ01000026">
    <property type="protein sequence ID" value="OGN04239.1"/>
    <property type="molecule type" value="Genomic_DNA"/>
</dbReference>
<name>A0A1F8EVZ7_9BACT</name>
<dbReference type="STRING" id="1802669.A2746_01465"/>
<evidence type="ECO:0000313" key="2">
    <source>
        <dbReference type="EMBL" id="OGN04239.1"/>
    </source>
</evidence>
<accession>A0A1F8EVZ7</accession>
<evidence type="ECO:0000313" key="3">
    <source>
        <dbReference type="Proteomes" id="UP000177419"/>
    </source>
</evidence>
<sequence>MLKRNGNGSRRAKIPSPQPPSFLPARAEKFLFLPSEARQSNFALRIFVKKSSDFNQKTPPFPNLAERVGFGYNSHSLPTARLQPRLTAIFANCSNRIAPAF</sequence>
<comment type="caution">
    <text evidence="2">The sequence shown here is derived from an EMBL/GenBank/DDBJ whole genome shotgun (WGS) entry which is preliminary data.</text>
</comment>
<organism evidence="2 3">
    <name type="scientific">Candidatus Yanofskybacteria bacterium RIFCSPHIGHO2_01_FULL_44_22</name>
    <dbReference type="NCBI Taxonomy" id="1802669"/>
    <lineage>
        <taxon>Bacteria</taxon>
        <taxon>Candidatus Yanofskyibacteriota</taxon>
    </lineage>
</organism>
<gene>
    <name evidence="2" type="ORF">A2746_01465</name>
</gene>
<dbReference type="Proteomes" id="UP000177419">
    <property type="component" value="Unassembled WGS sequence"/>
</dbReference>